<keyword evidence="4" id="KW-1185">Reference proteome</keyword>
<protein>
    <submittedName>
        <fullName evidence="3">Zinc-binding dehydrogenase</fullName>
    </submittedName>
</protein>
<dbReference type="PANTHER" id="PTHR45033">
    <property type="match status" value="1"/>
</dbReference>
<comment type="caution">
    <text evidence="3">The sequence shown here is derived from an EMBL/GenBank/DDBJ whole genome shotgun (WGS) entry which is preliminary data.</text>
</comment>
<gene>
    <name evidence="3" type="ORF">GCM10022207_77290</name>
</gene>
<accession>A0ABP7LBH1</accession>
<dbReference type="InterPro" id="IPR020843">
    <property type="entry name" value="ER"/>
</dbReference>
<sequence length="368" mass="39439">MHQDPPTHGHGHPGRPLRGPLPAPAERDTRHSEPRFRRPIPEPIVKVMFAAYAARIDRDHPLTGLELGERPAPGRTPGWTTVNVKAASLNHHDLWSLRGVGLSEDKLPMILGCDAAGVDEDGNEVVLHSVIGQTGHGVGPDEPRSILTERYQGTFAEQVSVPTWNLLPKPKELSFEEAACLPTAWLTAYRMLFTNAGVRPGDSVLVQGAGGGVATAAIVLGKAAGLRMFATSRDEAKRKRALELGAVEALESGARLPQRVDAVIETVGAATWSHSIKSLRPGGTVVISGATSGDRPSHAELTRIFFLELKVVGSTMGSKDELEDLLSFCAATGVRPVVDEVLPLDRAREGFERLESGNQFGKIVLTAN</sequence>
<feature type="compositionally biased region" description="Basic and acidic residues" evidence="1">
    <location>
        <begin position="25"/>
        <end position="39"/>
    </location>
</feature>
<dbReference type="InterPro" id="IPR013154">
    <property type="entry name" value="ADH-like_N"/>
</dbReference>
<dbReference type="InterPro" id="IPR013149">
    <property type="entry name" value="ADH-like_C"/>
</dbReference>
<dbReference type="Pfam" id="PF00107">
    <property type="entry name" value="ADH_zinc_N"/>
    <property type="match status" value="1"/>
</dbReference>
<reference evidence="4" key="1">
    <citation type="journal article" date="2019" name="Int. J. Syst. Evol. Microbiol.">
        <title>The Global Catalogue of Microorganisms (GCM) 10K type strain sequencing project: providing services to taxonomists for standard genome sequencing and annotation.</title>
        <authorList>
            <consortium name="The Broad Institute Genomics Platform"/>
            <consortium name="The Broad Institute Genome Sequencing Center for Infectious Disease"/>
            <person name="Wu L."/>
            <person name="Ma J."/>
        </authorList>
    </citation>
    <scope>NUCLEOTIDE SEQUENCE [LARGE SCALE GENOMIC DNA]</scope>
    <source>
        <strain evidence="4">JCM 16578</strain>
    </source>
</reference>
<dbReference type="PANTHER" id="PTHR45033:SF3">
    <property type="entry name" value="DEHYDROGENASE, PUTATIVE (AFU_ORTHOLOGUE AFUA_2G13270)-RELATED"/>
    <property type="match status" value="1"/>
</dbReference>
<dbReference type="InterPro" id="IPR036291">
    <property type="entry name" value="NAD(P)-bd_dom_sf"/>
</dbReference>
<dbReference type="Gene3D" id="3.90.180.10">
    <property type="entry name" value="Medium-chain alcohol dehydrogenases, catalytic domain"/>
    <property type="match status" value="1"/>
</dbReference>
<dbReference type="EMBL" id="BAAAZA010000038">
    <property type="protein sequence ID" value="GAA3897493.1"/>
    <property type="molecule type" value="Genomic_DNA"/>
</dbReference>
<dbReference type="Pfam" id="PF08240">
    <property type="entry name" value="ADH_N"/>
    <property type="match status" value="1"/>
</dbReference>
<dbReference type="InterPro" id="IPR052711">
    <property type="entry name" value="Zinc_ADH-like"/>
</dbReference>
<name>A0ABP7LBH1_9ACTN</name>
<feature type="region of interest" description="Disordered" evidence="1">
    <location>
        <begin position="1"/>
        <end position="39"/>
    </location>
</feature>
<evidence type="ECO:0000313" key="3">
    <source>
        <dbReference type="EMBL" id="GAA3897493.1"/>
    </source>
</evidence>
<evidence type="ECO:0000256" key="1">
    <source>
        <dbReference type="SAM" id="MobiDB-lite"/>
    </source>
</evidence>
<evidence type="ECO:0000259" key="2">
    <source>
        <dbReference type="SMART" id="SM00829"/>
    </source>
</evidence>
<dbReference type="SUPFAM" id="SSF50129">
    <property type="entry name" value="GroES-like"/>
    <property type="match status" value="1"/>
</dbReference>
<proteinExistence type="predicted"/>
<dbReference type="Proteomes" id="UP001501563">
    <property type="component" value="Unassembled WGS sequence"/>
</dbReference>
<feature type="domain" description="Enoyl reductase (ER)" evidence="2">
    <location>
        <begin position="60"/>
        <end position="365"/>
    </location>
</feature>
<dbReference type="SMART" id="SM00829">
    <property type="entry name" value="PKS_ER"/>
    <property type="match status" value="1"/>
</dbReference>
<evidence type="ECO:0000313" key="4">
    <source>
        <dbReference type="Proteomes" id="UP001501563"/>
    </source>
</evidence>
<dbReference type="InterPro" id="IPR011032">
    <property type="entry name" value="GroES-like_sf"/>
</dbReference>
<organism evidence="3 4">
    <name type="scientific">Streptomyces lannensis</name>
    <dbReference type="NCBI Taxonomy" id="766498"/>
    <lineage>
        <taxon>Bacteria</taxon>
        <taxon>Bacillati</taxon>
        <taxon>Actinomycetota</taxon>
        <taxon>Actinomycetes</taxon>
        <taxon>Kitasatosporales</taxon>
        <taxon>Streptomycetaceae</taxon>
        <taxon>Streptomyces</taxon>
    </lineage>
</organism>
<dbReference type="SUPFAM" id="SSF51735">
    <property type="entry name" value="NAD(P)-binding Rossmann-fold domains"/>
    <property type="match status" value="1"/>
</dbReference>